<dbReference type="GO" id="GO:0022857">
    <property type="term" value="F:transmembrane transporter activity"/>
    <property type="evidence" value="ECO:0007669"/>
    <property type="project" value="InterPro"/>
</dbReference>
<keyword evidence="9" id="KW-1185">Reference proteome</keyword>
<dbReference type="RefSeq" id="WP_229677869.1">
    <property type="nucleotide sequence ID" value="NZ_BMKS01000004.1"/>
</dbReference>
<reference evidence="8 9" key="1">
    <citation type="journal article" date="2014" name="Int. J. Syst. Evol. Microbiol.">
        <title>Complete genome sequence of Corynebacterium casei LMG S-19264T (=DSM 44701T), isolated from a smear-ripened cheese.</title>
        <authorList>
            <consortium name="US DOE Joint Genome Institute (JGI-PGF)"/>
            <person name="Walter F."/>
            <person name="Albersmeier A."/>
            <person name="Kalinowski J."/>
            <person name="Ruckert C."/>
        </authorList>
    </citation>
    <scope>NUCLEOTIDE SEQUENCE [LARGE SCALE GENOMIC DNA]</scope>
    <source>
        <strain evidence="8 9">CGMCC 1.16330</strain>
    </source>
</reference>
<feature type="transmembrane region" description="Helical" evidence="6">
    <location>
        <begin position="327"/>
        <end position="351"/>
    </location>
</feature>
<evidence type="ECO:0000259" key="7">
    <source>
        <dbReference type="PROSITE" id="PS50850"/>
    </source>
</evidence>
<dbReference type="PROSITE" id="PS50850">
    <property type="entry name" value="MFS"/>
    <property type="match status" value="1"/>
</dbReference>
<dbReference type="EMBL" id="BMKS01000004">
    <property type="protein sequence ID" value="GGG28327.1"/>
    <property type="molecule type" value="Genomic_DNA"/>
</dbReference>
<keyword evidence="3 6" id="KW-1133">Transmembrane helix</keyword>
<dbReference type="AlphaFoldDB" id="A0A8J2Z9R2"/>
<comment type="subcellular location">
    <subcellularLocation>
        <location evidence="1">Membrane</location>
        <topology evidence="1">Multi-pass membrane protein</topology>
    </subcellularLocation>
</comment>
<sequence>MTVGRRGPPASGSPQGGRQHDGASRRLPRTVWALGLVSFFMDLSSETIHALLPLFLVGTLGASFVAVGLIEGVAEAAAAVSKLFSGALSDRMGRRKPLVLLGYGMAAATKPLFALATGAGTVAAARFADRVGKGIRGAPRDALVADVTPPELRGAAYGLRQAMDTAGAFAGPLLAMALMLAAGDDIRLVLWVAVLPALVAVGLVLFGVREPEAPPRAPAERGRRAWPLRGAELARLPGAFWRVLAVAGVFTLARFSEAFLVLRAADIGLPVAWAPAVMVAMNLVYMVGAYPLGALADRVERAGLLAFGVAVLVAADLALAFAPSWPWALAGAAFWGLHMAATQGLLAALVADAAPADLRGSAFGVFNLAQGLALLLASAIAGALWQAAGPTATFLAGAAFALAALPLLPRRRGGPATTAGAAAQGGAPPPR</sequence>
<feature type="transmembrane region" description="Helical" evidence="6">
    <location>
        <begin position="233"/>
        <end position="255"/>
    </location>
</feature>
<evidence type="ECO:0000256" key="5">
    <source>
        <dbReference type="SAM" id="MobiDB-lite"/>
    </source>
</evidence>
<keyword evidence="2 6" id="KW-0812">Transmembrane</keyword>
<organism evidence="8 9">
    <name type="scientific">Caldovatus sediminis</name>
    <dbReference type="NCBI Taxonomy" id="2041189"/>
    <lineage>
        <taxon>Bacteria</taxon>
        <taxon>Pseudomonadati</taxon>
        <taxon>Pseudomonadota</taxon>
        <taxon>Alphaproteobacteria</taxon>
        <taxon>Acetobacterales</taxon>
        <taxon>Roseomonadaceae</taxon>
        <taxon>Caldovatus</taxon>
    </lineage>
</organism>
<dbReference type="CDD" id="cd17370">
    <property type="entry name" value="MFS_MJ1317_like"/>
    <property type="match status" value="1"/>
</dbReference>
<evidence type="ECO:0000256" key="1">
    <source>
        <dbReference type="ARBA" id="ARBA00004141"/>
    </source>
</evidence>
<feature type="region of interest" description="Disordered" evidence="5">
    <location>
        <begin position="1"/>
        <end position="24"/>
    </location>
</feature>
<feature type="transmembrane region" description="Helical" evidence="6">
    <location>
        <begin position="267"/>
        <end position="290"/>
    </location>
</feature>
<dbReference type="GO" id="GO:0016020">
    <property type="term" value="C:membrane"/>
    <property type="evidence" value="ECO:0007669"/>
    <property type="project" value="UniProtKB-SubCell"/>
</dbReference>
<proteinExistence type="predicted"/>
<gene>
    <name evidence="8" type="ORF">GCM10010964_15290</name>
</gene>
<dbReference type="Pfam" id="PF07690">
    <property type="entry name" value="MFS_1"/>
    <property type="match status" value="1"/>
</dbReference>
<dbReference type="Proteomes" id="UP000597507">
    <property type="component" value="Unassembled WGS sequence"/>
</dbReference>
<accession>A0A8J2Z9R2</accession>
<dbReference type="Gene3D" id="1.20.1250.20">
    <property type="entry name" value="MFS general substrate transporter like domains"/>
    <property type="match status" value="2"/>
</dbReference>
<evidence type="ECO:0000313" key="9">
    <source>
        <dbReference type="Proteomes" id="UP000597507"/>
    </source>
</evidence>
<feature type="transmembrane region" description="Helical" evidence="6">
    <location>
        <begin position="188"/>
        <end position="208"/>
    </location>
</feature>
<feature type="transmembrane region" description="Helical" evidence="6">
    <location>
        <begin position="363"/>
        <end position="385"/>
    </location>
</feature>
<dbReference type="InterPro" id="IPR020846">
    <property type="entry name" value="MFS_dom"/>
</dbReference>
<evidence type="ECO:0000256" key="6">
    <source>
        <dbReference type="SAM" id="Phobius"/>
    </source>
</evidence>
<dbReference type="SUPFAM" id="SSF103473">
    <property type="entry name" value="MFS general substrate transporter"/>
    <property type="match status" value="1"/>
</dbReference>
<name>A0A8J2Z9R2_9PROT</name>
<feature type="domain" description="Major facilitator superfamily (MFS) profile" evidence="7">
    <location>
        <begin position="30"/>
        <end position="415"/>
    </location>
</feature>
<feature type="transmembrane region" description="Helical" evidence="6">
    <location>
        <begin position="302"/>
        <end position="321"/>
    </location>
</feature>
<dbReference type="PANTHER" id="PTHR23518:SF2">
    <property type="entry name" value="MAJOR FACILITATOR SUPERFAMILY TRANSPORTER"/>
    <property type="match status" value="1"/>
</dbReference>
<evidence type="ECO:0000256" key="2">
    <source>
        <dbReference type="ARBA" id="ARBA00022692"/>
    </source>
</evidence>
<dbReference type="PROSITE" id="PS00216">
    <property type="entry name" value="SUGAR_TRANSPORT_1"/>
    <property type="match status" value="1"/>
</dbReference>
<dbReference type="InterPro" id="IPR036259">
    <property type="entry name" value="MFS_trans_sf"/>
</dbReference>
<feature type="transmembrane region" description="Helical" evidence="6">
    <location>
        <begin position="391"/>
        <end position="408"/>
    </location>
</feature>
<evidence type="ECO:0000256" key="4">
    <source>
        <dbReference type="ARBA" id="ARBA00023136"/>
    </source>
</evidence>
<keyword evidence="4 6" id="KW-0472">Membrane</keyword>
<comment type="caution">
    <text evidence="8">The sequence shown here is derived from an EMBL/GenBank/DDBJ whole genome shotgun (WGS) entry which is preliminary data.</text>
</comment>
<dbReference type="InterPro" id="IPR011701">
    <property type="entry name" value="MFS"/>
</dbReference>
<dbReference type="InterPro" id="IPR005829">
    <property type="entry name" value="Sugar_transporter_CS"/>
</dbReference>
<evidence type="ECO:0000256" key="3">
    <source>
        <dbReference type="ARBA" id="ARBA00022989"/>
    </source>
</evidence>
<dbReference type="PANTHER" id="PTHR23518">
    <property type="entry name" value="C-METHYLTRANSFERASE"/>
    <property type="match status" value="1"/>
</dbReference>
<protein>
    <submittedName>
        <fullName evidence="8">MFS transporter</fullName>
    </submittedName>
</protein>
<evidence type="ECO:0000313" key="8">
    <source>
        <dbReference type="EMBL" id="GGG28327.1"/>
    </source>
</evidence>